<gene>
    <name evidence="2" type="ORF">Clacol_006255</name>
</gene>
<dbReference type="Pfam" id="PF00415">
    <property type="entry name" value="RCC1"/>
    <property type="match status" value="1"/>
</dbReference>
<dbReference type="PROSITE" id="PS50012">
    <property type="entry name" value="RCC1_3"/>
    <property type="match status" value="1"/>
</dbReference>
<sequence>MHTARILKTSTRAYSTFRLKLSQRPNVAFVIVSSTVLGASFYALSQKPIYNDTVVRGPDVTNPGLTSEQLNPIVWGSNHNRLIDPGQSPNATFKTPTYIPNLFSSPLKDLVFSVNHAACIDARGDVYQWGDGFFGSDVIENRRPQLTLKGKSIISLAVTPTKIFALSKSGKVFALSAFQKEQSESATPSPWWSFFSSPSLQPYFSQLDTDVPLQSGERVTSISAGTNHLLALTTHGRVFAHPVTRHANLHGQLGMRKITVQDPTDKLQRIPVELNPVTMGDERRVGSARHEYQSTITPEYPINDKRVGYCDRLFEVPVLRGIEVQKIAAGDRTSFVVTRQQGRVLGWGANEFGQLGLGGNVTPPVVSVPTEVVLNKFTNRSTISRICLDKRNAVGGDLTYFAIERDLPTTGETKFIDVLACGNGQWGGLGNGTYSNCQGEPVKVKNISGLMEFDDSNNSLTPLRLYHISVAPGPMTSDTGPAVSKSGHAIAMLDTLPYSHPASGNTTANDAAYPLGRDVFTWGLNQTHQLGNGKRSSSTVPISVQTGDGEGRLMCHVDHRMVKDFQGRVVNRKCYIEQRAVAGPGFSVIYWKVP</sequence>
<reference evidence="2" key="1">
    <citation type="submission" date="2021-10" db="EMBL/GenBank/DDBJ databases">
        <title>De novo Genome Assembly of Clathrus columnatus (Basidiomycota, Fungi) Using Illumina and Nanopore Sequence Data.</title>
        <authorList>
            <person name="Ogiso-Tanaka E."/>
            <person name="Itagaki H."/>
            <person name="Hosoya T."/>
            <person name="Hosaka K."/>
        </authorList>
    </citation>
    <scope>NUCLEOTIDE SEQUENCE</scope>
    <source>
        <strain evidence="2">MO-923</strain>
    </source>
</reference>
<dbReference type="InterPro" id="IPR009091">
    <property type="entry name" value="RCC1/BLIP-II"/>
</dbReference>
<keyword evidence="3" id="KW-1185">Reference proteome</keyword>
<accession>A0AAV5ABJ6</accession>
<proteinExistence type="predicted"/>
<protein>
    <submittedName>
        <fullName evidence="2">Uncharacterized protein</fullName>
    </submittedName>
</protein>
<organism evidence="2 3">
    <name type="scientific">Clathrus columnatus</name>
    <dbReference type="NCBI Taxonomy" id="1419009"/>
    <lineage>
        <taxon>Eukaryota</taxon>
        <taxon>Fungi</taxon>
        <taxon>Dikarya</taxon>
        <taxon>Basidiomycota</taxon>
        <taxon>Agaricomycotina</taxon>
        <taxon>Agaricomycetes</taxon>
        <taxon>Phallomycetidae</taxon>
        <taxon>Phallales</taxon>
        <taxon>Clathraceae</taxon>
        <taxon>Clathrus</taxon>
    </lineage>
</organism>
<comment type="caution">
    <text evidence="2">The sequence shown here is derived from an EMBL/GenBank/DDBJ whole genome shotgun (WGS) entry which is preliminary data.</text>
</comment>
<name>A0AAV5ABJ6_9AGAM</name>
<evidence type="ECO:0000256" key="1">
    <source>
        <dbReference type="PROSITE-ProRule" id="PRU00235"/>
    </source>
</evidence>
<dbReference type="GO" id="GO:0034551">
    <property type="term" value="P:mitochondrial respiratory chain complex III assembly"/>
    <property type="evidence" value="ECO:0007669"/>
    <property type="project" value="TreeGrafter"/>
</dbReference>
<feature type="repeat" description="RCC1" evidence="1">
    <location>
        <begin position="342"/>
        <end position="406"/>
    </location>
</feature>
<dbReference type="AlphaFoldDB" id="A0AAV5ABJ6"/>
<dbReference type="PROSITE" id="PS00626">
    <property type="entry name" value="RCC1_2"/>
    <property type="match status" value="1"/>
</dbReference>
<dbReference type="InterPro" id="IPR000408">
    <property type="entry name" value="Reg_chr_condens"/>
</dbReference>
<dbReference type="GO" id="GO:0005743">
    <property type="term" value="C:mitochondrial inner membrane"/>
    <property type="evidence" value="ECO:0007669"/>
    <property type="project" value="TreeGrafter"/>
</dbReference>
<evidence type="ECO:0000313" key="3">
    <source>
        <dbReference type="Proteomes" id="UP001050691"/>
    </source>
</evidence>
<dbReference type="PANTHER" id="PTHR47563:SF1">
    <property type="entry name" value="PROTEIN FMP25, MITOCHONDRIAL"/>
    <property type="match status" value="1"/>
</dbReference>
<evidence type="ECO:0000313" key="2">
    <source>
        <dbReference type="EMBL" id="GJJ12017.1"/>
    </source>
</evidence>
<dbReference type="Proteomes" id="UP001050691">
    <property type="component" value="Unassembled WGS sequence"/>
</dbReference>
<dbReference type="Gene3D" id="2.130.10.30">
    <property type="entry name" value="Regulator of chromosome condensation 1/beta-lactamase-inhibitor protein II"/>
    <property type="match status" value="1"/>
</dbReference>
<dbReference type="PANTHER" id="PTHR47563">
    <property type="entry name" value="PROTEIN FMP25, MITOCHONDRIAL"/>
    <property type="match status" value="1"/>
</dbReference>
<dbReference type="InterPro" id="IPR053245">
    <property type="entry name" value="MitoProcess-Associated"/>
</dbReference>
<dbReference type="Pfam" id="PF13540">
    <property type="entry name" value="RCC1_2"/>
    <property type="match status" value="1"/>
</dbReference>
<dbReference type="SUPFAM" id="SSF50985">
    <property type="entry name" value="RCC1/BLIP-II"/>
    <property type="match status" value="1"/>
</dbReference>
<dbReference type="EMBL" id="BPWL01000007">
    <property type="protein sequence ID" value="GJJ12017.1"/>
    <property type="molecule type" value="Genomic_DNA"/>
</dbReference>